<dbReference type="Proteomes" id="UP000028680">
    <property type="component" value="Chromosome"/>
</dbReference>
<dbReference type="GO" id="GO:0020037">
    <property type="term" value="F:heme binding"/>
    <property type="evidence" value="ECO:0007669"/>
    <property type="project" value="InterPro"/>
</dbReference>
<accession>A0AAN0RLE9</accession>
<organism evidence="2 3">
    <name type="scientific">Planktomarina temperata RCA23</name>
    <dbReference type="NCBI Taxonomy" id="666509"/>
    <lineage>
        <taxon>Bacteria</taxon>
        <taxon>Pseudomonadati</taxon>
        <taxon>Pseudomonadota</taxon>
        <taxon>Alphaproteobacteria</taxon>
        <taxon>Rhodobacterales</taxon>
        <taxon>Paracoccaceae</taxon>
        <taxon>Planktomarina</taxon>
    </lineage>
</organism>
<evidence type="ECO:0000313" key="2">
    <source>
        <dbReference type="EMBL" id="AII88416.1"/>
    </source>
</evidence>
<evidence type="ECO:0000313" key="3">
    <source>
        <dbReference type="Proteomes" id="UP000028680"/>
    </source>
</evidence>
<name>A0AAN0RLE9_9RHOB</name>
<dbReference type="InterPro" id="IPR044203">
    <property type="entry name" value="GlbO/GLB3-like"/>
</dbReference>
<dbReference type="SUPFAM" id="SSF46458">
    <property type="entry name" value="Globin-like"/>
    <property type="match status" value="1"/>
</dbReference>
<dbReference type="GO" id="GO:0019825">
    <property type="term" value="F:oxygen binding"/>
    <property type="evidence" value="ECO:0007669"/>
    <property type="project" value="InterPro"/>
</dbReference>
<feature type="compositionally biased region" description="Basic and acidic residues" evidence="1">
    <location>
        <begin position="1"/>
        <end position="10"/>
    </location>
</feature>
<dbReference type="PANTHER" id="PTHR47366:SF1">
    <property type="entry name" value="TWO-ON-TWO HEMOGLOBIN-3"/>
    <property type="match status" value="1"/>
</dbReference>
<dbReference type="GO" id="GO:0005344">
    <property type="term" value="F:oxygen carrier activity"/>
    <property type="evidence" value="ECO:0007669"/>
    <property type="project" value="InterPro"/>
</dbReference>
<gene>
    <name evidence="2" type="ORF">RCA23_c29160</name>
</gene>
<sequence length="214" mass="24563">MPTATHKERPLSSTNAPRYQAENGYLTQTTRKSYIKRAVEARLLPPHARRMEQITSLQASQDPQMPIQFWQLFSVLGPEPIVGIVADFYQRLFDDEPWFTSVFARVGNLNHHISTQASMWLDVMGGGPYYHGAEFRLNFHHTHNAHSLMNEEGARRWVTLMVASLEASKPLMGDDPRVRASLNTFLAHFFAKYARDFQFENRETFGSINPPVLQ</sequence>
<protein>
    <recommendedName>
        <fullName evidence="4">Globin</fullName>
    </recommendedName>
</protein>
<evidence type="ECO:0008006" key="4">
    <source>
        <dbReference type="Google" id="ProtNLM"/>
    </source>
</evidence>
<dbReference type="EMBL" id="CP003984">
    <property type="protein sequence ID" value="AII88416.1"/>
    <property type="molecule type" value="Genomic_DNA"/>
</dbReference>
<dbReference type="InterPro" id="IPR009050">
    <property type="entry name" value="Globin-like_sf"/>
</dbReference>
<reference evidence="2 3" key="1">
    <citation type="journal article" date="2014" name="ISME J.">
        <title>Adaptation of an abundant Roseobacter RCA organism to pelagic systems revealed by genomic and transcriptomic analyses.</title>
        <authorList>
            <person name="Voget S."/>
            <person name="Wemheuer B."/>
            <person name="Brinkhoff T."/>
            <person name="Vollmers J."/>
            <person name="Dietrich S."/>
            <person name="Giebel H.A."/>
            <person name="Beardsley C."/>
            <person name="Sardemann C."/>
            <person name="Bakenhus I."/>
            <person name="Billerbeck S."/>
            <person name="Daniel R."/>
            <person name="Simon M."/>
        </authorList>
    </citation>
    <scope>NUCLEOTIDE SEQUENCE [LARGE SCALE GENOMIC DNA]</scope>
    <source>
        <strain evidence="2 3">RCA23</strain>
    </source>
</reference>
<proteinExistence type="predicted"/>
<feature type="region of interest" description="Disordered" evidence="1">
    <location>
        <begin position="1"/>
        <end position="23"/>
    </location>
</feature>
<dbReference type="Gene3D" id="1.10.490.10">
    <property type="entry name" value="Globins"/>
    <property type="match status" value="1"/>
</dbReference>
<dbReference type="KEGG" id="ptp:RCA23_c29160"/>
<dbReference type="PANTHER" id="PTHR47366">
    <property type="entry name" value="TWO-ON-TWO HEMOGLOBIN-3"/>
    <property type="match status" value="1"/>
</dbReference>
<keyword evidence="3" id="KW-1185">Reference proteome</keyword>
<dbReference type="AlphaFoldDB" id="A0AAN0RLE9"/>
<dbReference type="InterPro" id="IPR012292">
    <property type="entry name" value="Globin/Proto"/>
</dbReference>
<evidence type="ECO:0000256" key="1">
    <source>
        <dbReference type="SAM" id="MobiDB-lite"/>
    </source>
</evidence>